<dbReference type="Proteomes" id="UP001327560">
    <property type="component" value="Chromosome 9"/>
</dbReference>
<organism evidence="1 2">
    <name type="scientific">Canna indica</name>
    <name type="common">Indian-shot</name>
    <dbReference type="NCBI Taxonomy" id="4628"/>
    <lineage>
        <taxon>Eukaryota</taxon>
        <taxon>Viridiplantae</taxon>
        <taxon>Streptophyta</taxon>
        <taxon>Embryophyta</taxon>
        <taxon>Tracheophyta</taxon>
        <taxon>Spermatophyta</taxon>
        <taxon>Magnoliopsida</taxon>
        <taxon>Liliopsida</taxon>
        <taxon>Zingiberales</taxon>
        <taxon>Cannaceae</taxon>
        <taxon>Canna</taxon>
    </lineage>
</organism>
<dbReference type="AlphaFoldDB" id="A0AAQ3L652"/>
<name>A0AAQ3L652_9LILI</name>
<protein>
    <submittedName>
        <fullName evidence="1">Uncharacterized protein</fullName>
    </submittedName>
</protein>
<accession>A0AAQ3L652</accession>
<dbReference type="EMBL" id="CP136898">
    <property type="protein sequence ID" value="WOL19313.1"/>
    <property type="molecule type" value="Genomic_DNA"/>
</dbReference>
<evidence type="ECO:0000313" key="2">
    <source>
        <dbReference type="Proteomes" id="UP001327560"/>
    </source>
</evidence>
<keyword evidence="2" id="KW-1185">Reference proteome</keyword>
<reference evidence="1 2" key="1">
    <citation type="submission" date="2023-10" db="EMBL/GenBank/DDBJ databases">
        <title>Chromosome-scale genome assembly provides insights into flower coloration mechanisms of Canna indica.</title>
        <authorList>
            <person name="Li C."/>
        </authorList>
    </citation>
    <scope>NUCLEOTIDE SEQUENCE [LARGE SCALE GENOMIC DNA]</scope>
    <source>
        <tissue evidence="1">Flower</tissue>
    </source>
</reference>
<gene>
    <name evidence="1" type="ORF">Cni_G28111</name>
</gene>
<proteinExistence type="predicted"/>
<evidence type="ECO:0000313" key="1">
    <source>
        <dbReference type="EMBL" id="WOL19313.1"/>
    </source>
</evidence>
<sequence length="66" mass="7403">MPSPSPSCIPNIQIFNLPNIQMTGSRRLLAAGEQQDVVYERDEKGYPRKDFDHNLPVQGLSVLLHA</sequence>